<reference evidence="3 4" key="1">
    <citation type="submission" date="2019-02" db="EMBL/GenBank/DDBJ databases">
        <title>Genomic Encyclopedia of Archaeal and Bacterial Type Strains, Phase II (KMG-II): from individual species to whole genera.</title>
        <authorList>
            <person name="Goeker M."/>
        </authorList>
    </citation>
    <scope>NUCLEOTIDE SEQUENCE [LARGE SCALE GENOMIC DNA]</scope>
    <source>
        <strain evidence="3 4">DSM 18101</strain>
    </source>
</reference>
<dbReference type="EMBL" id="SHKW01000001">
    <property type="protein sequence ID" value="RZU41546.1"/>
    <property type="molecule type" value="Genomic_DNA"/>
</dbReference>
<proteinExistence type="predicted"/>
<sequence>MPSLKTVRTILLAAAAAAALPAVASAAVNIAIGVSVNTPPPVLPVYAQPACPGDGYMWTPGYWAWGPAGYYWVPGVWVRPPATGVLWTPGYWGWGGSAYVFHAGYWGPHIGFYGGVNYGFGYTGVGYEGGYWRGGAFSYNRAVNNFGSVHITNVYNRTVVVNNVNRVSYNGGRGGLTLRASEREQAAFNEHHFQPTSNQISHEQAMRNDRSQLASFNHGRPQTAAMSRVGERGDIQQQRVANGVHSGQLTPHETGSIEHNEARINQQVHADREANGGHLNQQERQQVNHEQNHVSQQIHNDTHNDRERR</sequence>
<organism evidence="3 4">
    <name type="scientific">Edaphobacter modestus</name>
    <dbReference type="NCBI Taxonomy" id="388466"/>
    <lineage>
        <taxon>Bacteria</taxon>
        <taxon>Pseudomonadati</taxon>
        <taxon>Acidobacteriota</taxon>
        <taxon>Terriglobia</taxon>
        <taxon>Terriglobales</taxon>
        <taxon>Acidobacteriaceae</taxon>
        <taxon>Edaphobacter</taxon>
    </lineage>
</organism>
<evidence type="ECO:0000256" key="2">
    <source>
        <dbReference type="SAM" id="SignalP"/>
    </source>
</evidence>
<feature type="compositionally biased region" description="Basic and acidic residues" evidence="1">
    <location>
        <begin position="300"/>
        <end position="309"/>
    </location>
</feature>
<evidence type="ECO:0000313" key="3">
    <source>
        <dbReference type="EMBL" id="RZU41546.1"/>
    </source>
</evidence>
<gene>
    <name evidence="3" type="ORF">BDD14_3070</name>
</gene>
<evidence type="ECO:0000256" key="1">
    <source>
        <dbReference type="SAM" id="MobiDB-lite"/>
    </source>
</evidence>
<keyword evidence="4" id="KW-1185">Reference proteome</keyword>
<protein>
    <submittedName>
        <fullName evidence="3">YXWGXW repeat-containing protein</fullName>
    </submittedName>
</protein>
<evidence type="ECO:0000313" key="4">
    <source>
        <dbReference type="Proteomes" id="UP000292958"/>
    </source>
</evidence>
<feature type="signal peptide" evidence="2">
    <location>
        <begin position="1"/>
        <end position="26"/>
    </location>
</feature>
<dbReference type="Pfam" id="PF12779">
    <property type="entry name" value="WXXGXW"/>
    <property type="match status" value="2"/>
</dbReference>
<dbReference type="RefSeq" id="WP_130419448.1">
    <property type="nucleotide sequence ID" value="NZ_SHKW01000001.1"/>
</dbReference>
<keyword evidence="2" id="KW-0732">Signal</keyword>
<feature type="region of interest" description="Disordered" evidence="1">
    <location>
        <begin position="282"/>
        <end position="309"/>
    </location>
</feature>
<feature type="chain" id="PRO_5020994135" evidence="2">
    <location>
        <begin position="27"/>
        <end position="309"/>
    </location>
</feature>
<comment type="caution">
    <text evidence="3">The sequence shown here is derived from an EMBL/GenBank/DDBJ whole genome shotgun (WGS) entry which is preliminary data.</text>
</comment>
<dbReference type="OrthoDB" id="983175at2"/>
<dbReference type="AlphaFoldDB" id="A0A4V6MFV1"/>
<dbReference type="InterPro" id="IPR024447">
    <property type="entry name" value="YXWGXW_rpt"/>
</dbReference>
<name>A0A4V6MFV1_9BACT</name>
<dbReference type="Proteomes" id="UP000292958">
    <property type="component" value="Unassembled WGS sequence"/>
</dbReference>
<accession>A0A4V6MFV1</accession>